<keyword evidence="2" id="KW-1185">Reference proteome</keyword>
<protein>
    <recommendedName>
        <fullName evidence="3">Gag protein</fullName>
    </recommendedName>
</protein>
<comment type="caution">
    <text evidence="1">The sequence shown here is derived from an EMBL/GenBank/DDBJ whole genome shotgun (WGS) entry which is preliminary data.</text>
</comment>
<proteinExistence type="predicted"/>
<organism evidence="1 2">
    <name type="scientific">Parthenolecanium corni</name>
    <dbReference type="NCBI Taxonomy" id="536013"/>
    <lineage>
        <taxon>Eukaryota</taxon>
        <taxon>Metazoa</taxon>
        <taxon>Ecdysozoa</taxon>
        <taxon>Arthropoda</taxon>
        <taxon>Hexapoda</taxon>
        <taxon>Insecta</taxon>
        <taxon>Pterygota</taxon>
        <taxon>Neoptera</taxon>
        <taxon>Paraneoptera</taxon>
        <taxon>Hemiptera</taxon>
        <taxon>Sternorrhyncha</taxon>
        <taxon>Coccoidea</taxon>
        <taxon>Coccidae</taxon>
        <taxon>Parthenolecanium</taxon>
    </lineage>
</organism>
<reference evidence="1 2" key="1">
    <citation type="submission" date="2024-03" db="EMBL/GenBank/DDBJ databases">
        <title>Adaptation during the transition from Ophiocordyceps entomopathogen to insect associate is accompanied by gene loss and intensified selection.</title>
        <authorList>
            <person name="Ward C.M."/>
            <person name="Onetto C.A."/>
            <person name="Borneman A.R."/>
        </authorList>
    </citation>
    <scope>NUCLEOTIDE SEQUENCE [LARGE SCALE GENOMIC DNA]</scope>
    <source>
        <strain evidence="1">AWRI1</strain>
        <tissue evidence="1">Single Adult Female</tissue>
    </source>
</reference>
<evidence type="ECO:0000313" key="1">
    <source>
        <dbReference type="EMBL" id="KAK7602859.1"/>
    </source>
</evidence>
<dbReference type="InterPro" id="IPR005312">
    <property type="entry name" value="DUF1759"/>
</dbReference>
<dbReference type="EMBL" id="JBBCAQ010000007">
    <property type="protein sequence ID" value="KAK7602859.1"/>
    <property type="molecule type" value="Genomic_DNA"/>
</dbReference>
<accession>A0AAN9TPG9</accession>
<dbReference type="AlphaFoldDB" id="A0AAN9TPG9"/>
<gene>
    <name evidence="1" type="ORF">V9T40_006833</name>
</gene>
<evidence type="ECO:0000313" key="2">
    <source>
        <dbReference type="Proteomes" id="UP001367676"/>
    </source>
</evidence>
<dbReference type="Proteomes" id="UP001367676">
    <property type="component" value="Unassembled WGS sequence"/>
</dbReference>
<name>A0AAN9TPG9_9HEMI</name>
<dbReference type="Pfam" id="PF03564">
    <property type="entry name" value="DUF1759"/>
    <property type="match status" value="1"/>
</dbReference>
<sequence length="413" mass="45641">MVDDAVAELNATMDRAKMYRQKGATHHEILFYHAAAVGEDLARLSVLKLASDDKITVKELGDAMRNARTLKRELETDGLELRIEAESKVLKSVKVEPEPKKSTVKVPPIKLPVFSGDVSTFHTFYKTFVQTILENDDVPEMAKWVHLRSSLQGVAAELVCEIPEAPNTIGIALKLLSETFGDVNLAITELYSKLHTLPPAVMTTASLRMTYGKIEGILLALANHGRDLDKDDYARSIVIGKFPSEVAFVCARGDAPLKAIRVEINEFIRSREKTAQTAITTGNRGPGGFVSDTLAATSVNWRSGAFVPNPAFQAGRAERATVDRPRRCVYCSAEHYSDECKLYYTVADRQRKLGDRCRKCLRNEHPGAECTVVRRCSYCDDLSHHRSLCLHKFPEGSWSSSCSPTAVPLSGVS</sequence>
<evidence type="ECO:0008006" key="3">
    <source>
        <dbReference type="Google" id="ProtNLM"/>
    </source>
</evidence>